<dbReference type="Pfam" id="PF07345">
    <property type="entry name" value="ATPaseInh_sub_z"/>
    <property type="match status" value="1"/>
</dbReference>
<keyword evidence="2" id="KW-1185">Reference proteome</keyword>
<evidence type="ECO:0000313" key="2">
    <source>
        <dbReference type="Proteomes" id="UP000185192"/>
    </source>
</evidence>
<dbReference type="EMBL" id="FSQW01000002">
    <property type="protein sequence ID" value="SIO19107.1"/>
    <property type="molecule type" value="Genomic_DNA"/>
</dbReference>
<dbReference type="Gene3D" id="1.10.790.20">
    <property type="entry name" value="Domain of unknown function DUF1476"/>
    <property type="match status" value="1"/>
</dbReference>
<organism evidence="1 2">
    <name type="scientific">Parasphingorhabdus marina DSM 22363</name>
    <dbReference type="NCBI Taxonomy" id="1123272"/>
    <lineage>
        <taxon>Bacteria</taxon>
        <taxon>Pseudomonadati</taxon>
        <taxon>Pseudomonadota</taxon>
        <taxon>Alphaproteobacteria</taxon>
        <taxon>Sphingomonadales</taxon>
        <taxon>Sphingomonadaceae</taxon>
        <taxon>Parasphingorhabdus</taxon>
    </lineage>
</organism>
<dbReference type="InterPro" id="IPR009945">
    <property type="entry name" value="ATPase_inh_sub_z"/>
</dbReference>
<dbReference type="STRING" id="1123272.SAMN02745824_3286"/>
<evidence type="ECO:0000313" key="1">
    <source>
        <dbReference type="EMBL" id="SIO19107.1"/>
    </source>
</evidence>
<name>A0A1N6HHA5_9SPHN</name>
<dbReference type="Proteomes" id="UP000185192">
    <property type="component" value="Unassembled WGS sequence"/>
</dbReference>
<accession>A0A1N6HHA5</accession>
<gene>
    <name evidence="1" type="ORF">SAMN02745824_3286</name>
</gene>
<proteinExistence type="predicted"/>
<protein>
    <recommendedName>
        <fullName evidence="3">Aldolase</fullName>
    </recommendedName>
</protein>
<dbReference type="InterPro" id="IPR038293">
    <property type="entry name" value="ATPase_inh_sub_z_sf"/>
</dbReference>
<dbReference type="OrthoDB" id="9810387at2"/>
<dbReference type="AlphaFoldDB" id="A0A1N6HHA5"/>
<dbReference type="PIRSF" id="PIRSF031780">
    <property type="entry name" value="UCP031780"/>
    <property type="match status" value="1"/>
</dbReference>
<reference evidence="2" key="1">
    <citation type="submission" date="2016-11" db="EMBL/GenBank/DDBJ databases">
        <authorList>
            <person name="Varghese N."/>
            <person name="Submissions S."/>
        </authorList>
    </citation>
    <scope>NUCLEOTIDE SEQUENCE [LARGE SCALE GENOMIC DNA]</scope>
    <source>
        <strain evidence="2">DSM 22363</strain>
    </source>
</reference>
<evidence type="ECO:0008006" key="3">
    <source>
        <dbReference type="Google" id="ProtNLM"/>
    </source>
</evidence>
<sequence>MANFEDREKAFETKFARDEEMQFKITARRNRLLGEWAAEKMGLTDEETDAYAKAVVQADFEEAGDEDVIRKLLGDLTSAGVDVDDAGIRTALADKLVEARRQFIEEAE</sequence>
<dbReference type="RefSeq" id="WP_074206172.1">
    <property type="nucleotide sequence ID" value="NZ_FSQW01000002.1"/>
</dbReference>